<dbReference type="InterPro" id="IPR015424">
    <property type="entry name" value="PyrdxlP-dep_Trfase"/>
</dbReference>
<feature type="compositionally biased region" description="Low complexity" evidence="2">
    <location>
        <begin position="273"/>
        <end position="283"/>
    </location>
</feature>
<evidence type="ECO:0000256" key="2">
    <source>
        <dbReference type="SAM" id="MobiDB-lite"/>
    </source>
</evidence>
<feature type="domain" description="Aminotransferase class V" evidence="3">
    <location>
        <begin position="73"/>
        <end position="249"/>
    </location>
</feature>
<feature type="region of interest" description="Disordered" evidence="2">
    <location>
        <begin position="262"/>
        <end position="288"/>
    </location>
</feature>
<evidence type="ECO:0000259" key="3">
    <source>
        <dbReference type="Pfam" id="PF00266"/>
    </source>
</evidence>
<accession>A0A7C8M760</accession>
<keyword evidence="5" id="KW-1185">Reference proteome</keyword>
<keyword evidence="4" id="KW-0808">Transferase</keyword>
<dbReference type="Proteomes" id="UP000481861">
    <property type="component" value="Unassembled WGS sequence"/>
</dbReference>
<organism evidence="4 5">
    <name type="scientific">Massariosphaeria phaeospora</name>
    <dbReference type="NCBI Taxonomy" id="100035"/>
    <lineage>
        <taxon>Eukaryota</taxon>
        <taxon>Fungi</taxon>
        <taxon>Dikarya</taxon>
        <taxon>Ascomycota</taxon>
        <taxon>Pezizomycotina</taxon>
        <taxon>Dothideomycetes</taxon>
        <taxon>Pleosporomycetidae</taxon>
        <taxon>Pleosporales</taxon>
        <taxon>Pleosporales incertae sedis</taxon>
        <taxon>Massariosphaeria</taxon>
    </lineage>
</organism>
<dbReference type="EMBL" id="JAADJZ010000013">
    <property type="protein sequence ID" value="KAF2870556.1"/>
    <property type="molecule type" value="Genomic_DNA"/>
</dbReference>
<keyword evidence="1" id="KW-0663">Pyridoxal phosphate</keyword>
<dbReference type="GO" id="GO:0016740">
    <property type="term" value="F:transferase activity"/>
    <property type="evidence" value="ECO:0007669"/>
    <property type="project" value="UniProtKB-KW"/>
</dbReference>
<dbReference type="Gene3D" id="3.40.640.10">
    <property type="entry name" value="Type I PLP-dependent aspartate aminotransferase-like (Major domain)"/>
    <property type="match status" value="1"/>
</dbReference>
<gene>
    <name evidence="4" type="ORF">BDV95DRAFT_638218</name>
</gene>
<proteinExistence type="predicted"/>
<dbReference type="SUPFAM" id="SSF53383">
    <property type="entry name" value="PLP-dependent transferases"/>
    <property type="match status" value="1"/>
</dbReference>
<comment type="caution">
    <text evidence="4">The sequence shown here is derived from an EMBL/GenBank/DDBJ whole genome shotgun (WGS) entry which is preliminary data.</text>
</comment>
<sequence length="460" mass="51453">MVTSTTPPTLAVQETKKKFGKELRKEFLFDEKWLNLNHGSFGTYPRAIQTVLCAFQDDVEAHPDKFIWYTYPQRLDESREAMSKLLNVPASTLVFVPNATTGINTVLRNLIFTPSDKILYFSTIYGACHKTITYITETTPAEAVKVEYTYPVEDDWLVSAFKEKVKEVERNGGKVKIAVFDTVVSMPGLRMPFEKLVAACKELDVLSCVDAAHGVGHVELDLGALDPDFLVSNCHKWLYVPRGCAIFHVPLRNQPLLRSTLPTSHGFSPRPAPGQAAPPQRNPVHPSGAKSAWVKNFEFVGTIDNAPYLCIPAALQWRADVLGGEAAIRTYCFDLNQRGAARVAQILGTEVLDNETRTLTQCCLANVRLPMEMADIQRAGVQAGMQEEDVGPKVWNWMCRTLATEYATYMAILFYGGVWWVRMSAQVYLEVGDYEWGARTVKELCGRVGRGEWIGEEVDV</sequence>
<evidence type="ECO:0000313" key="5">
    <source>
        <dbReference type="Proteomes" id="UP000481861"/>
    </source>
</evidence>
<protein>
    <submittedName>
        <fullName evidence="4">Pyridoxal phosphate-dependent transferase</fullName>
    </submittedName>
</protein>
<name>A0A7C8M760_9PLEO</name>
<dbReference type="PANTHER" id="PTHR43092:SF2">
    <property type="entry name" value="HERCYNYLCYSTEINE SULFOXIDE LYASE"/>
    <property type="match status" value="1"/>
</dbReference>
<dbReference type="OrthoDB" id="5978656at2759"/>
<dbReference type="InterPro" id="IPR015421">
    <property type="entry name" value="PyrdxlP-dep_Trfase_major"/>
</dbReference>
<reference evidence="4 5" key="1">
    <citation type="submission" date="2020-01" db="EMBL/GenBank/DDBJ databases">
        <authorList>
            <consortium name="DOE Joint Genome Institute"/>
            <person name="Haridas S."/>
            <person name="Albert R."/>
            <person name="Binder M."/>
            <person name="Bloem J."/>
            <person name="Labutti K."/>
            <person name="Salamov A."/>
            <person name="Andreopoulos B."/>
            <person name="Baker S.E."/>
            <person name="Barry K."/>
            <person name="Bills G."/>
            <person name="Bluhm B.H."/>
            <person name="Cannon C."/>
            <person name="Castanera R."/>
            <person name="Culley D.E."/>
            <person name="Daum C."/>
            <person name="Ezra D."/>
            <person name="Gonzalez J.B."/>
            <person name="Henrissat B."/>
            <person name="Kuo A."/>
            <person name="Liang C."/>
            <person name="Lipzen A."/>
            <person name="Lutzoni F."/>
            <person name="Magnuson J."/>
            <person name="Mondo S."/>
            <person name="Nolan M."/>
            <person name="Ohm R."/>
            <person name="Pangilinan J."/>
            <person name="Park H.-J.H."/>
            <person name="Ramirez L."/>
            <person name="Alfaro M."/>
            <person name="Sun H."/>
            <person name="Tritt A."/>
            <person name="Yoshinaga Y."/>
            <person name="Zwiers L.-H.L."/>
            <person name="Turgeon B.G."/>
            <person name="Goodwin S.B."/>
            <person name="Spatafora J.W."/>
            <person name="Crous P.W."/>
            <person name="Grigoriev I.V."/>
        </authorList>
    </citation>
    <scope>NUCLEOTIDE SEQUENCE [LARGE SCALE GENOMIC DNA]</scope>
    <source>
        <strain evidence="4 5">CBS 611.86</strain>
    </source>
</reference>
<dbReference type="Pfam" id="PF00266">
    <property type="entry name" value="Aminotran_5"/>
    <property type="match status" value="1"/>
</dbReference>
<dbReference type="InterPro" id="IPR000192">
    <property type="entry name" value="Aminotrans_V_dom"/>
</dbReference>
<evidence type="ECO:0000256" key="1">
    <source>
        <dbReference type="ARBA" id="ARBA00022898"/>
    </source>
</evidence>
<evidence type="ECO:0000313" key="4">
    <source>
        <dbReference type="EMBL" id="KAF2870556.1"/>
    </source>
</evidence>
<dbReference type="PANTHER" id="PTHR43092">
    <property type="entry name" value="L-CYSTEINE DESULFHYDRASE"/>
    <property type="match status" value="1"/>
</dbReference>
<dbReference type="AlphaFoldDB" id="A0A7C8M760"/>